<evidence type="ECO:0000256" key="4">
    <source>
        <dbReference type="ARBA" id="ARBA00007131"/>
    </source>
</evidence>
<dbReference type="Pfam" id="PF00456">
    <property type="entry name" value="Transketolase_N"/>
    <property type="match status" value="2"/>
</dbReference>
<evidence type="ECO:0000313" key="7">
    <source>
        <dbReference type="Proteomes" id="UP001165060"/>
    </source>
</evidence>
<dbReference type="InterPro" id="IPR051157">
    <property type="entry name" value="PDH/Transketolase"/>
</dbReference>
<dbReference type="SUPFAM" id="SSF51045">
    <property type="entry name" value="WW domain"/>
    <property type="match status" value="1"/>
</dbReference>
<dbReference type="InterPro" id="IPR041621">
    <property type="entry name" value="PDH_E1_M"/>
</dbReference>
<gene>
    <name evidence="6" type="ORF">TeGR_g9324</name>
</gene>
<accession>A0ABQ6N9P3</accession>
<dbReference type="SUPFAM" id="SSF52518">
    <property type="entry name" value="Thiamin diphosphate-binding fold (THDP-binding)"/>
    <property type="match status" value="2"/>
</dbReference>
<evidence type="ECO:0000256" key="2">
    <source>
        <dbReference type="ARBA" id="ARBA00001946"/>
    </source>
</evidence>
<dbReference type="PANTHER" id="PTHR43825">
    <property type="entry name" value="PYRUVATE DEHYDROGENASE E1 COMPONENT"/>
    <property type="match status" value="1"/>
</dbReference>
<dbReference type="SUPFAM" id="SSF52922">
    <property type="entry name" value="TK C-terminal domain-like"/>
    <property type="match status" value="1"/>
</dbReference>
<comment type="cofactor">
    <cofactor evidence="1">
        <name>Co(2+)</name>
        <dbReference type="ChEBI" id="CHEBI:48828"/>
    </cofactor>
</comment>
<evidence type="ECO:0000256" key="3">
    <source>
        <dbReference type="ARBA" id="ARBA00001964"/>
    </source>
</evidence>
<name>A0ABQ6N9P3_9STRA</name>
<comment type="cofactor">
    <cofactor evidence="2">
        <name>Mg(2+)</name>
        <dbReference type="ChEBI" id="CHEBI:18420"/>
    </cofactor>
</comment>
<dbReference type="EMBL" id="BRYB01006507">
    <property type="protein sequence ID" value="GMI50540.1"/>
    <property type="molecule type" value="Genomic_DNA"/>
</dbReference>
<dbReference type="CDD" id="cd00201">
    <property type="entry name" value="WW"/>
    <property type="match status" value="1"/>
</dbReference>
<evidence type="ECO:0000256" key="1">
    <source>
        <dbReference type="ARBA" id="ARBA00001941"/>
    </source>
</evidence>
<dbReference type="InterPro" id="IPR005474">
    <property type="entry name" value="Transketolase_N"/>
</dbReference>
<comment type="cofactor">
    <cofactor evidence="3">
        <name>thiamine diphosphate</name>
        <dbReference type="ChEBI" id="CHEBI:58937"/>
    </cofactor>
</comment>
<evidence type="ECO:0000313" key="6">
    <source>
        <dbReference type="EMBL" id="GMI50540.1"/>
    </source>
</evidence>
<organism evidence="6 7">
    <name type="scientific">Tetraparma gracilis</name>
    <dbReference type="NCBI Taxonomy" id="2962635"/>
    <lineage>
        <taxon>Eukaryota</taxon>
        <taxon>Sar</taxon>
        <taxon>Stramenopiles</taxon>
        <taxon>Ochrophyta</taxon>
        <taxon>Bolidophyceae</taxon>
        <taxon>Parmales</taxon>
        <taxon>Triparmaceae</taxon>
        <taxon>Tetraparma</taxon>
    </lineage>
</organism>
<feature type="domain" description="WW" evidence="5">
    <location>
        <begin position="47"/>
        <end position="80"/>
    </location>
</feature>
<proteinExistence type="inferred from homology"/>
<sequence length="888" mass="96931">MMLSRLLARRLPLRSLSRPFASLPHGVTQHVAESGKPYFYNSVRPFASLPPGVTQHVAEGGKPYYYNSVTGETSWTAPTIVHSGFTPALPKGTEEPVLSPSELEGLKAVEKKAIWISTYMIHNANNIRPSVDGIKVGGHQASSTSLSTILTYLYMRSMHPQDRCAVKPHAGPVFHALQYLFGQQTLEQLQNFRAMGGIQSYPSRTKDSTEVDFSTGSVGLGAAVTTFAATMQDFLLGKGLQPRLVPEGERLGRMIATVGDAELDEGNVYECLLESQKLGTKNNWWFVDYNRQSLDKVIEEVAGRKTIERMFRAAGWEVVVLKYGVLMQEAFSWPGSGNHLRKWINTTSNHTYSVLVFKGGAAFRKQILADIGNEEGVAAQLEAYTDEQLFTIMTDLGGHCFETIAQGFAHAETITDRPVAFIAYTVKGNGLQTRGHQDNHGAFLNQTQVDRLQAEHGVSKGEEWEPFAGLDPKGEGALARRIVETAPLNGYGNKPGSKSRDLECPEIDVPELGELVSTRDKNSTQTAFGQCLLELAKGDSELADRIVTMAPDVTTSTNLSGFLNQRGQFAVEESGDKAKESGVMSVNQWVQGPTGQHIELGIAENNLFLVLAAAGLTGPIFGHRLLPIGTLYDPFIARGLDALNYGCYMDSRFMVVATPSGITLGPEGGAHQSINTPLIGIGQPNLLSFEPSTTDELLEIMRFAFKWMQAEEGSSIYLRLSTRMLEQPDRVLTEEQKEDIVQGGYWHDEGPGPDTKVVVVFAGAILPEVKDALKRVRETVDPNAALLQVTSTDRLHSGWFEELGTEAHAEKLLEHIPPQATLVTVNDAHPASMSWLGSVRGHRVRPLGVGTFGQSGNIVDLYEKYSIGADAIVEACEHVVAVGNPGQR</sequence>
<evidence type="ECO:0000259" key="5">
    <source>
        <dbReference type="PROSITE" id="PS50020"/>
    </source>
</evidence>
<dbReference type="Proteomes" id="UP001165060">
    <property type="component" value="Unassembled WGS sequence"/>
</dbReference>
<dbReference type="InterPro" id="IPR029061">
    <property type="entry name" value="THDP-binding"/>
</dbReference>
<dbReference type="Gene3D" id="2.20.70.10">
    <property type="match status" value="1"/>
</dbReference>
<dbReference type="InterPro" id="IPR036020">
    <property type="entry name" value="WW_dom_sf"/>
</dbReference>
<dbReference type="InterPro" id="IPR009014">
    <property type="entry name" value="Transketo_C/PFOR_II"/>
</dbReference>
<dbReference type="Gene3D" id="3.40.50.970">
    <property type="match status" value="2"/>
</dbReference>
<dbReference type="InterPro" id="IPR005475">
    <property type="entry name" value="Transketolase-like_Pyr-bd"/>
</dbReference>
<dbReference type="Gene3D" id="3.40.50.920">
    <property type="match status" value="1"/>
</dbReference>
<dbReference type="SMART" id="SM00861">
    <property type="entry name" value="Transket_pyr"/>
    <property type="match status" value="1"/>
</dbReference>
<dbReference type="Pfam" id="PF17831">
    <property type="entry name" value="PDH_E1_M"/>
    <property type="match status" value="1"/>
</dbReference>
<dbReference type="PROSITE" id="PS50020">
    <property type="entry name" value="WW_DOMAIN_2"/>
    <property type="match status" value="1"/>
</dbReference>
<dbReference type="PANTHER" id="PTHR43825:SF4">
    <property type="entry name" value="PYRUVATE DEHYDROGENASE E1 COMPONENT"/>
    <property type="match status" value="1"/>
</dbReference>
<reference evidence="6 7" key="1">
    <citation type="journal article" date="2023" name="Commun. Biol.">
        <title>Genome analysis of Parmales, the sister group of diatoms, reveals the evolutionary specialization of diatoms from phago-mixotrophs to photoautotrophs.</title>
        <authorList>
            <person name="Ban H."/>
            <person name="Sato S."/>
            <person name="Yoshikawa S."/>
            <person name="Yamada K."/>
            <person name="Nakamura Y."/>
            <person name="Ichinomiya M."/>
            <person name="Sato N."/>
            <person name="Blanc-Mathieu R."/>
            <person name="Endo H."/>
            <person name="Kuwata A."/>
            <person name="Ogata H."/>
        </authorList>
    </citation>
    <scope>NUCLEOTIDE SEQUENCE [LARGE SCALE GENOMIC DNA]</scope>
</reference>
<dbReference type="SMART" id="SM00456">
    <property type="entry name" value="WW"/>
    <property type="match status" value="1"/>
</dbReference>
<dbReference type="Pfam" id="PF00397">
    <property type="entry name" value="WW"/>
    <property type="match status" value="1"/>
</dbReference>
<keyword evidence="7" id="KW-1185">Reference proteome</keyword>
<comment type="similarity">
    <text evidence="4">Belongs to the transketolase family.</text>
</comment>
<protein>
    <recommendedName>
        <fullName evidence="5">WW domain-containing protein</fullName>
    </recommendedName>
</protein>
<dbReference type="InterPro" id="IPR001202">
    <property type="entry name" value="WW_dom"/>
</dbReference>
<comment type="caution">
    <text evidence="6">The sequence shown here is derived from an EMBL/GenBank/DDBJ whole genome shotgun (WGS) entry which is preliminary data.</text>
</comment>